<reference evidence="1 2" key="1">
    <citation type="submission" date="2017-06" db="EMBL/GenBank/DDBJ databases">
        <authorList>
            <person name="Kim H.J."/>
            <person name="Triplett B.A."/>
        </authorList>
    </citation>
    <scope>NUCLEOTIDE SEQUENCE [LARGE SCALE GENOMIC DNA]</scope>
    <source>
        <strain evidence="1 2">DSM 43151</strain>
    </source>
</reference>
<keyword evidence="2" id="KW-1185">Reference proteome</keyword>
<accession>A0A239G1T1</accession>
<sequence>ITMLNAIRTVAHNRDVRVHLTGVQPYVAQVLTIAGLRDLLSDERSES</sequence>
<dbReference type="AlphaFoldDB" id="A0A239G1T1"/>
<proteinExistence type="predicted"/>
<dbReference type="Gene3D" id="3.30.750.24">
    <property type="entry name" value="STAS domain"/>
    <property type="match status" value="1"/>
</dbReference>
<evidence type="ECO:0008006" key="3">
    <source>
        <dbReference type="Google" id="ProtNLM"/>
    </source>
</evidence>
<name>A0A239G1T1_9ACTN</name>
<evidence type="ECO:0000313" key="2">
    <source>
        <dbReference type="Proteomes" id="UP000198415"/>
    </source>
</evidence>
<protein>
    <recommendedName>
        <fullName evidence="3">STAS domain-containing protein</fullName>
    </recommendedName>
</protein>
<evidence type="ECO:0000313" key="1">
    <source>
        <dbReference type="EMBL" id="SNS63010.1"/>
    </source>
</evidence>
<gene>
    <name evidence="1" type="ORF">SAMN06264365_119154</name>
</gene>
<dbReference type="InterPro" id="IPR036513">
    <property type="entry name" value="STAS_dom_sf"/>
</dbReference>
<dbReference type="EMBL" id="FZNR01000019">
    <property type="protein sequence ID" value="SNS63010.1"/>
    <property type="molecule type" value="Genomic_DNA"/>
</dbReference>
<dbReference type="Proteomes" id="UP000198415">
    <property type="component" value="Unassembled WGS sequence"/>
</dbReference>
<organism evidence="1 2">
    <name type="scientific">Actinoplanes regularis</name>
    <dbReference type="NCBI Taxonomy" id="52697"/>
    <lineage>
        <taxon>Bacteria</taxon>
        <taxon>Bacillati</taxon>
        <taxon>Actinomycetota</taxon>
        <taxon>Actinomycetes</taxon>
        <taxon>Micromonosporales</taxon>
        <taxon>Micromonosporaceae</taxon>
        <taxon>Actinoplanes</taxon>
    </lineage>
</organism>
<dbReference type="SUPFAM" id="SSF52091">
    <property type="entry name" value="SpoIIaa-like"/>
    <property type="match status" value="1"/>
</dbReference>
<feature type="non-terminal residue" evidence="1">
    <location>
        <position position="1"/>
    </location>
</feature>